<dbReference type="GO" id="GO:0004637">
    <property type="term" value="F:phosphoribosylamine-glycine ligase activity"/>
    <property type="evidence" value="ECO:0007669"/>
    <property type="project" value="InterPro"/>
</dbReference>
<dbReference type="PANTHER" id="PTHR43472:SF1">
    <property type="entry name" value="PHOSPHORIBOSYLAMINE--GLYCINE LIGASE, CHLOROPLASTIC"/>
    <property type="match status" value="1"/>
</dbReference>
<evidence type="ECO:0000313" key="2">
    <source>
        <dbReference type="EMBL" id="KAF2318455.1"/>
    </source>
</evidence>
<organism evidence="2 3">
    <name type="scientific">Hevea brasiliensis</name>
    <name type="common">Para rubber tree</name>
    <name type="synonym">Siphonia brasiliensis</name>
    <dbReference type="NCBI Taxonomy" id="3981"/>
    <lineage>
        <taxon>Eukaryota</taxon>
        <taxon>Viridiplantae</taxon>
        <taxon>Streptophyta</taxon>
        <taxon>Embryophyta</taxon>
        <taxon>Tracheophyta</taxon>
        <taxon>Spermatophyta</taxon>
        <taxon>Magnoliopsida</taxon>
        <taxon>eudicotyledons</taxon>
        <taxon>Gunneridae</taxon>
        <taxon>Pentapetalae</taxon>
        <taxon>rosids</taxon>
        <taxon>fabids</taxon>
        <taxon>Malpighiales</taxon>
        <taxon>Euphorbiaceae</taxon>
        <taxon>Crotonoideae</taxon>
        <taxon>Micrandreae</taxon>
        <taxon>Hevea</taxon>
    </lineage>
</organism>
<sequence length="77" mass="8190">MKKMDFQLWNAICILDLDIFDSSVVISCCSKWGVGLVVVGLEAPLAAGLANDLVKARIISFGPSTEDAALEGSKSFI</sequence>
<dbReference type="InterPro" id="IPR020562">
    <property type="entry name" value="PRibGlycinamide_synth_N"/>
</dbReference>
<reference evidence="2 3" key="1">
    <citation type="journal article" date="2020" name="Mol. Plant">
        <title>The Chromosome-Based Rubber Tree Genome Provides New Insights into Spurge Genome Evolution and Rubber Biosynthesis.</title>
        <authorList>
            <person name="Liu J."/>
            <person name="Shi C."/>
            <person name="Shi C.C."/>
            <person name="Li W."/>
            <person name="Zhang Q.J."/>
            <person name="Zhang Y."/>
            <person name="Li K."/>
            <person name="Lu H.F."/>
            <person name="Shi C."/>
            <person name="Zhu S.T."/>
            <person name="Xiao Z.Y."/>
            <person name="Nan H."/>
            <person name="Yue Y."/>
            <person name="Zhu X.G."/>
            <person name="Wu Y."/>
            <person name="Hong X.N."/>
            <person name="Fan G.Y."/>
            <person name="Tong Y."/>
            <person name="Zhang D."/>
            <person name="Mao C.L."/>
            <person name="Liu Y.L."/>
            <person name="Hao S.J."/>
            <person name="Liu W.Q."/>
            <person name="Lv M.Q."/>
            <person name="Zhang H.B."/>
            <person name="Liu Y."/>
            <person name="Hu-Tang G.R."/>
            <person name="Wang J.P."/>
            <person name="Wang J.H."/>
            <person name="Sun Y.H."/>
            <person name="Ni S.B."/>
            <person name="Chen W.B."/>
            <person name="Zhang X.C."/>
            <person name="Jiao Y.N."/>
            <person name="Eichler E.E."/>
            <person name="Li G.H."/>
            <person name="Liu X."/>
            <person name="Gao L.Z."/>
        </authorList>
    </citation>
    <scope>NUCLEOTIDE SEQUENCE [LARGE SCALE GENOMIC DNA]</scope>
    <source>
        <strain evidence="3">cv. GT1</strain>
        <tissue evidence="2">Leaf</tissue>
    </source>
</reference>
<dbReference type="Pfam" id="PF02844">
    <property type="entry name" value="GARS_N"/>
    <property type="match status" value="1"/>
</dbReference>
<dbReference type="AlphaFoldDB" id="A0A6A6N0R0"/>
<dbReference type="PANTHER" id="PTHR43472">
    <property type="entry name" value="PHOSPHORIBOSYLAMINE--GLYCINE LIGASE"/>
    <property type="match status" value="1"/>
</dbReference>
<dbReference type="InterPro" id="IPR000115">
    <property type="entry name" value="PRibGlycinamide_synth"/>
</dbReference>
<evidence type="ECO:0000259" key="1">
    <source>
        <dbReference type="Pfam" id="PF02844"/>
    </source>
</evidence>
<name>A0A6A6N0R0_HEVBR</name>
<evidence type="ECO:0000313" key="3">
    <source>
        <dbReference type="Proteomes" id="UP000467840"/>
    </source>
</evidence>
<comment type="caution">
    <text evidence="2">The sequence shown here is derived from an EMBL/GenBank/DDBJ whole genome shotgun (WGS) entry which is preliminary data.</text>
</comment>
<keyword evidence="3" id="KW-1185">Reference proteome</keyword>
<dbReference type="SUPFAM" id="SSF52440">
    <property type="entry name" value="PreATP-grasp domain"/>
    <property type="match status" value="1"/>
</dbReference>
<dbReference type="Proteomes" id="UP000467840">
    <property type="component" value="Chromosome 10"/>
</dbReference>
<dbReference type="Gene3D" id="3.40.50.20">
    <property type="match status" value="1"/>
</dbReference>
<accession>A0A6A6N0R0</accession>
<protein>
    <recommendedName>
        <fullName evidence="1">Phosphoribosylglycinamide synthetase N-terminal domain-containing protein</fullName>
    </recommendedName>
</protein>
<gene>
    <name evidence="2" type="ORF">GH714_007862</name>
</gene>
<feature type="domain" description="Phosphoribosylglycinamide synthetase N-terminal" evidence="1">
    <location>
        <begin position="18"/>
        <end position="71"/>
    </location>
</feature>
<dbReference type="EMBL" id="JAAGAX010000003">
    <property type="protein sequence ID" value="KAF2318455.1"/>
    <property type="molecule type" value="Genomic_DNA"/>
</dbReference>
<proteinExistence type="predicted"/>
<dbReference type="GO" id="GO:0009113">
    <property type="term" value="P:purine nucleobase biosynthetic process"/>
    <property type="evidence" value="ECO:0007669"/>
    <property type="project" value="InterPro"/>
</dbReference>
<dbReference type="InterPro" id="IPR016185">
    <property type="entry name" value="PreATP-grasp_dom_sf"/>
</dbReference>